<sequence length="110" mass="11805">MELERCVNSTKCLPQKPKLVVGLQASTANVFVDNAAYRDFLFNTFQVSSVDMESAAVAMTCLSNRFPVIVIRGLSDLAGGQPGQNSIDIFGPLAALNAAKTVVQFVKKIP</sequence>
<dbReference type="GO" id="GO:0009116">
    <property type="term" value="P:nucleoside metabolic process"/>
    <property type="evidence" value="ECO:0007669"/>
    <property type="project" value="InterPro"/>
</dbReference>
<evidence type="ECO:0000313" key="2">
    <source>
        <dbReference type="EMBL" id="KAF7113010.1"/>
    </source>
</evidence>
<dbReference type="GO" id="GO:0003824">
    <property type="term" value="F:catalytic activity"/>
    <property type="evidence" value="ECO:0007669"/>
    <property type="project" value="InterPro"/>
</dbReference>
<reference evidence="3" key="1">
    <citation type="submission" date="2019-11" db="EMBL/GenBank/DDBJ databases">
        <authorList>
            <person name="Liu Y."/>
            <person name="Hou J."/>
            <person name="Li T.-Q."/>
            <person name="Guan C.-H."/>
            <person name="Wu X."/>
            <person name="Wu H.-Z."/>
            <person name="Ling F."/>
            <person name="Zhang R."/>
            <person name="Shi X.-G."/>
            <person name="Ren J.-P."/>
            <person name="Chen E.-F."/>
            <person name="Sun J.-M."/>
        </authorList>
    </citation>
    <scope>NUCLEOTIDE SEQUENCE</scope>
    <source>
        <strain evidence="3">Adult_tree_wgs_1</strain>
        <tissue evidence="3">Leaves</tissue>
    </source>
</reference>
<keyword evidence="4" id="KW-1185">Reference proteome</keyword>
<dbReference type="PANTHER" id="PTHR21234:SF30">
    <property type="entry name" value="PHOSPHORYLASE SUPERFAMILY PROTEIN"/>
    <property type="match status" value="1"/>
</dbReference>
<dbReference type="InterPro" id="IPR035994">
    <property type="entry name" value="Nucleoside_phosphorylase_sf"/>
</dbReference>
<organism evidence="3 4">
    <name type="scientific">Rhododendron simsii</name>
    <name type="common">Sims's rhododendron</name>
    <dbReference type="NCBI Taxonomy" id="118357"/>
    <lineage>
        <taxon>Eukaryota</taxon>
        <taxon>Viridiplantae</taxon>
        <taxon>Streptophyta</taxon>
        <taxon>Embryophyta</taxon>
        <taxon>Tracheophyta</taxon>
        <taxon>Spermatophyta</taxon>
        <taxon>Magnoliopsida</taxon>
        <taxon>eudicotyledons</taxon>
        <taxon>Gunneridae</taxon>
        <taxon>Pentapetalae</taxon>
        <taxon>asterids</taxon>
        <taxon>Ericales</taxon>
        <taxon>Ericaceae</taxon>
        <taxon>Ericoideae</taxon>
        <taxon>Rhodoreae</taxon>
        <taxon>Rhododendron</taxon>
    </lineage>
</organism>
<comment type="caution">
    <text evidence="3">The sequence shown here is derived from an EMBL/GenBank/DDBJ whole genome shotgun (WGS) entry which is preliminary data.</text>
</comment>
<dbReference type="Proteomes" id="UP000626092">
    <property type="component" value="Unassembled WGS sequence"/>
</dbReference>
<dbReference type="EMBL" id="WJXA01000009">
    <property type="protein sequence ID" value="KAF7133159.1"/>
    <property type="molecule type" value="Genomic_DNA"/>
</dbReference>
<dbReference type="InterPro" id="IPR000845">
    <property type="entry name" value="Nucleoside_phosphorylase_d"/>
</dbReference>
<dbReference type="Gene3D" id="3.40.50.1580">
    <property type="entry name" value="Nucleoside phosphorylase domain"/>
    <property type="match status" value="1"/>
</dbReference>
<accession>A0A834GEY0</accession>
<evidence type="ECO:0000313" key="3">
    <source>
        <dbReference type="EMBL" id="KAF7133159.1"/>
    </source>
</evidence>
<evidence type="ECO:0000259" key="1">
    <source>
        <dbReference type="Pfam" id="PF01048"/>
    </source>
</evidence>
<evidence type="ECO:0000313" key="4">
    <source>
        <dbReference type="Proteomes" id="UP000626092"/>
    </source>
</evidence>
<dbReference type="PANTHER" id="PTHR21234">
    <property type="entry name" value="PURINE NUCLEOSIDE PHOSPHORYLASE"/>
    <property type="match status" value="1"/>
</dbReference>
<proteinExistence type="predicted"/>
<dbReference type="SUPFAM" id="SSF53167">
    <property type="entry name" value="Purine and uridine phosphorylases"/>
    <property type="match status" value="1"/>
</dbReference>
<name>A0A834GEY0_RHOSS</name>
<dbReference type="EMBL" id="WJXA01000382">
    <property type="protein sequence ID" value="KAF7113010.1"/>
    <property type="molecule type" value="Genomic_DNA"/>
</dbReference>
<feature type="domain" description="Nucleoside phosphorylase" evidence="1">
    <location>
        <begin position="16"/>
        <end position="107"/>
    </location>
</feature>
<gene>
    <name evidence="3" type="ORF">RHSIM_Rhsim09G0144500</name>
    <name evidence="2" type="ORF">RHSIM_RhsimUnG0170200</name>
</gene>
<dbReference type="AlphaFoldDB" id="A0A834GEY0"/>
<protein>
    <recommendedName>
        <fullName evidence="1">Nucleoside phosphorylase domain-containing protein</fullName>
    </recommendedName>
</protein>
<dbReference type="Pfam" id="PF01048">
    <property type="entry name" value="PNP_UDP_1"/>
    <property type="match status" value="1"/>
</dbReference>
<dbReference type="OrthoDB" id="1916878at2759"/>